<evidence type="ECO:0000256" key="2">
    <source>
        <dbReference type="ARBA" id="ARBA00022737"/>
    </source>
</evidence>
<keyword evidence="2" id="KW-0677">Repeat</keyword>
<dbReference type="Gene3D" id="1.25.40.10">
    <property type="entry name" value="Tetratricopeptide repeat domain"/>
    <property type="match status" value="1"/>
</dbReference>
<dbReference type="Pfam" id="PF13041">
    <property type="entry name" value="PPR_2"/>
    <property type="match status" value="1"/>
</dbReference>
<dbReference type="OrthoDB" id="185373at2759"/>
<dbReference type="NCBIfam" id="TIGR00756">
    <property type="entry name" value="PPR"/>
    <property type="match status" value="2"/>
</dbReference>
<dbReference type="InterPro" id="IPR050667">
    <property type="entry name" value="PPR-containing_protein"/>
</dbReference>
<dbReference type="InterPro" id="IPR011990">
    <property type="entry name" value="TPR-like_helical_dom_sf"/>
</dbReference>
<dbReference type="PANTHER" id="PTHR47939">
    <property type="entry name" value="MEMBRANE-ASSOCIATED SALT-INDUCIBLE PROTEIN-LIKE"/>
    <property type="match status" value="1"/>
</dbReference>
<dbReference type="PANTHER" id="PTHR47939:SF13">
    <property type="entry name" value="OS03G0201400 PROTEIN"/>
    <property type="match status" value="1"/>
</dbReference>
<dbReference type="KEGG" id="pda:120107766"/>
<evidence type="ECO:0000313" key="5">
    <source>
        <dbReference type="RefSeq" id="XP_038977124.1"/>
    </source>
</evidence>
<proteinExistence type="inferred from homology"/>
<dbReference type="AlphaFoldDB" id="A0A8B9A0Y7"/>
<dbReference type="GeneID" id="120107766"/>
<protein>
    <submittedName>
        <fullName evidence="5">Pentatricopeptide repeat-containing protein At4g20090-like</fullName>
    </submittedName>
</protein>
<name>A0A8B9A0Y7_PHODC</name>
<evidence type="ECO:0000256" key="1">
    <source>
        <dbReference type="ARBA" id="ARBA00007626"/>
    </source>
</evidence>
<feature type="repeat" description="PPR" evidence="3">
    <location>
        <begin position="63"/>
        <end position="97"/>
    </location>
</feature>
<feature type="repeat" description="PPR" evidence="3">
    <location>
        <begin position="27"/>
        <end position="61"/>
    </location>
</feature>
<dbReference type="PROSITE" id="PS51375">
    <property type="entry name" value="PPR"/>
    <property type="match status" value="2"/>
</dbReference>
<sequence>MAYAKRGSSRMVMMAWKNMLNNGRTPDLIAYTSMIRGLCEAGMVDGGMRLLNDMLARGDVEPDAVTYNVLFHGLLEGGNLTRAMDLLGRMLDRGCDPDPVTCNIFLKWLVVEGKGREFLDGLVVRLIKRGRVEGASEIVEVMLRKCLAPEASTWEKVLRGVCKRKKVWRIIDSAGWRCGDKSFE</sequence>
<comment type="similarity">
    <text evidence="1">Belongs to the PPR family. P subfamily.</text>
</comment>
<gene>
    <name evidence="5" type="primary">LOC120107766</name>
</gene>
<dbReference type="InterPro" id="IPR002885">
    <property type="entry name" value="PPR_rpt"/>
</dbReference>
<evidence type="ECO:0000256" key="3">
    <source>
        <dbReference type="PROSITE-ProRule" id="PRU00708"/>
    </source>
</evidence>
<keyword evidence="4" id="KW-1185">Reference proteome</keyword>
<dbReference type="RefSeq" id="XP_038977124.1">
    <property type="nucleotide sequence ID" value="XM_039121196.1"/>
</dbReference>
<dbReference type="Proteomes" id="UP000228380">
    <property type="component" value="Unplaced"/>
</dbReference>
<reference evidence="5" key="1">
    <citation type="submission" date="2025-08" db="UniProtKB">
        <authorList>
            <consortium name="RefSeq"/>
        </authorList>
    </citation>
    <scope>IDENTIFICATION</scope>
    <source>
        <tissue evidence="5">Young leaves</tissue>
    </source>
</reference>
<evidence type="ECO:0000313" key="4">
    <source>
        <dbReference type="Proteomes" id="UP000228380"/>
    </source>
</evidence>
<organism evidence="4 5">
    <name type="scientific">Phoenix dactylifera</name>
    <name type="common">Date palm</name>
    <dbReference type="NCBI Taxonomy" id="42345"/>
    <lineage>
        <taxon>Eukaryota</taxon>
        <taxon>Viridiplantae</taxon>
        <taxon>Streptophyta</taxon>
        <taxon>Embryophyta</taxon>
        <taxon>Tracheophyta</taxon>
        <taxon>Spermatophyta</taxon>
        <taxon>Magnoliopsida</taxon>
        <taxon>Liliopsida</taxon>
        <taxon>Arecaceae</taxon>
        <taxon>Coryphoideae</taxon>
        <taxon>Phoeniceae</taxon>
        <taxon>Phoenix</taxon>
    </lineage>
</organism>
<accession>A0A8B9A0Y7</accession>